<keyword evidence="10" id="KW-1185">Reference proteome</keyword>
<sequence length="1561" mass="171890">MATNKNPPANGAVSDEETPLLRDETLPATITAPSEETTEETVLAQEVSNKRLVLVLGSIYVGVFLGALDGTIIATLSAPISTSFNSLSLLSWLASAYLIANAACQPLSGRLTDIFSRRTGLVVSNILFAIGNLICGLASNEWMMIGGRVVAGMGGGGLMAISTFVGSDLVPLRKRGIVQGIGNICFGTGAGLGGIFGGWINDVWGWRNAFLIQVPFVVVSGILVFFTVNIPPKKSDKSTLSRIDFLGAGTLVITLVLLLLGLNSGGNIVPWTHPLVYVSLILSLLSLAAFIYIEARVATEPVIPVKLLLNRTVAAACLTNWFATMVLYIGLFYVPIFFQAKGLSTTAAGARLIPQSVGASFGSLSSGLIMNRTGKYKILSLAIMSTFVLGIGLLSTLNFSTSNWPPVIYLFLAGAGYGGMLTVTLLAVIAAVSHDHQAVITSATYAFRSTGSTIGVTIGSAVYQNLLLKGLHDRFDGQKGAEGEIRRIRDSFDELKHLPAGWKEGVMASYENSLRGVFLTGLGIAVLSLPHGGYNFTTLPPGSNPTYRPRSWSLSPELSNYQTYCPLDEVTLSKIFLGFIENEFSERYAETSLKAACFSSNFFDPIVINNQLYVNGALGYNNPIRPLLDEASRIWGDKRPIGVILSIGTGVPRLGSVGEGATLAKTLKEMATDTQTVANEFRNEIISKYGPDQQIYFRFNVERGLEELGLEHCQPRHQAQIRTATNLYLEEIADQIEICARRICCPTGEQDYGELEGMLRDADPTKPIEYVSTLPTYLGHDPDFQGRDEILDQMRQTLETQPRVALQGLGGVGKTKIAVEYALKYHALSDLLWVYAGSVANFEESYVAIAKGLEFEGWDDSTTNVREIVQKHLAKKSARQRLMIVDNADDFSMFFPSSIDGSLAPNDQSNLANSLPPPDVMGGRIIITTRDKRLGLQLTSSLPIPVQSLPPTEAKVLLSAKILDQNKWDDKEAERLITKLDCHPLAITQAAAFINQFDDITLIDYLKTLEQDIHTMTETLSEDLYDARRAPGTPNAIFKTWQVSYSLLRRGHPEAADLLCLMATLDCSSILARILRMQDDITLRDRRKVQTLLDFSLIRGSLADGVFSMHRLVQLSTRTWMASIATIAHWQAEAISNLCRVFPSGYMVQNDRGVREFAAELLPQANYLSAYTRGHGMNTVKLLHDLACCEDDLGKTAAALGHVMLCLDIERTECLWSLETAHRENFGASLWMKLGDVEQAKKLNLAAFMRFEKSENHNSAWIASVEAYAAILCEQNLYPKAASVFYLALDASIRIHGERQIQTLACARNIATCFTKVNLLCEAEQVHRELVEHSVAINGRENCHTLEFESSLSMTLMAQKKYTEAEKIARTVFSVSQRVIGQDHPPTLCFQGRLADILCRQGRVEESVRSSRELLEVSERVLGYDHRDTMKYRCGLADSVRCIPEGVPEATALYGEVGMYYGYTLGRTHPTALHILQKFATGLYKQHKVECLDAQIDLADRFLERDGETQGFLRCRDDYKIWREDLRKRGVDLGKHSLPTEADKKALEECQSKISEISEDT</sequence>
<evidence type="ECO:0000256" key="2">
    <source>
        <dbReference type="ARBA" id="ARBA00022448"/>
    </source>
</evidence>
<evidence type="ECO:0000256" key="1">
    <source>
        <dbReference type="ARBA" id="ARBA00004127"/>
    </source>
</evidence>
<accession>S3DDS7</accession>
<feature type="transmembrane region" description="Helical" evidence="7">
    <location>
        <begin position="352"/>
        <end position="371"/>
    </location>
</feature>
<name>S3DDS7_GLAL2</name>
<gene>
    <name evidence="9" type="ORF">GLAREA_12869</name>
</gene>
<evidence type="ECO:0000256" key="7">
    <source>
        <dbReference type="SAM" id="Phobius"/>
    </source>
</evidence>
<dbReference type="Gene3D" id="3.40.50.300">
    <property type="entry name" value="P-loop containing nucleotide triphosphate hydrolases"/>
    <property type="match status" value="1"/>
</dbReference>
<feature type="transmembrane region" description="Helical" evidence="7">
    <location>
        <begin position="407"/>
        <end position="433"/>
    </location>
</feature>
<keyword evidence="3 7" id="KW-0812">Transmembrane</keyword>
<feature type="transmembrane region" description="Helical" evidence="7">
    <location>
        <begin position="120"/>
        <end position="139"/>
    </location>
</feature>
<evidence type="ECO:0000313" key="9">
    <source>
        <dbReference type="EMBL" id="EPE30146.1"/>
    </source>
</evidence>
<reference evidence="9 10" key="1">
    <citation type="journal article" date="2013" name="BMC Genomics">
        <title>Genomics-driven discovery of the pneumocandin biosynthetic gene cluster in the fungus Glarea lozoyensis.</title>
        <authorList>
            <person name="Chen L."/>
            <person name="Yue Q."/>
            <person name="Zhang X."/>
            <person name="Xiang M."/>
            <person name="Wang C."/>
            <person name="Li S."/>
            <person name="Che Y."/>
            <person name="Ortiz-Lopez F.J."/>
            <person name="Bills G.F."/>
            <person name="Liu X."/>
            <person name="An Z."/>
        </authorList>
    </citation>
    <scope>NUCLEOTIDE SEQUENCE [LARGE SCALE GENOMIC DNA]</scope>
    <source>
        <strain evidence="10">ATCC 20868 / MF5171</strain>
    </source>
</reference>
<dbReference type="Gene3D" id="1.25.40.10">
    <property type="entry name" value="Tetratricopeptide repeat domain"/>
    <property type="match status" value="2"/>
</dbReference>
<dbReference type="SUPFAM" id="SSF103473">
    <property type="entry name" value="MFS general substrate transporter"/>
    <property type="match status" value="1"/>
</dbReference>
<dbReference type="RefSeq" id="XP_008082823.1">
    <property type="nucleotide sequence ID" value="XM_008084632.1"/>
</dbReference>
<dbReference type="Gene3D" id="3.40.1090.10">
    <property type="entry name" value="Cytosolic phospholipase A2 catalytic domain"/>
    <property type="match status" value="1"/>
</dbReference>
<proteinExistence type="predicted"/>
<evidence type="ECO:0000256" key="4">
    <source>
        <dbReference type="ARBA" id="ARBA00022989"/>
    </source>
</evidence>
<protein>
    <submittedName>
        <fullName evidence="9">MFS general substrate transporter</fullName>
    </submittedName>
</protein>
<dbReference type="GO" id="GO:0015174">
    <property type="term" value="F:basic amino acid transmembrane transporter activity"/>
    <property type="evidence" value="ECO:0007669"/>
    <property type="project" value="TreeGrafter"/>
</dbReference>
<evidence type="ECO:0000259" key="8">
    <source>
        <dbReference type="PROSITE" id="PS50850"/>
    </source>
</evidence>
<dbReference type="GeneID" id="19471909"/>
<dbReference type="Proteomes" id="UP000016922">
    <property type="component" value="Unassembled WGS sequence"/>
</dbReference>
<comment type="subcellular location">
    <subcellularLocation>
        <location evidence="1">Endomembrane system</location>
        <topology evidence="1">Multi-pass membrane protein</topology>
    </subcellularLocation>
</comment>
<evidence type="ECO:0000256" key="3">
    <source>
        <dbReference type="ARBA" id="ARBA00022692"/>
    </source>
</evidence>
<feature type="transmembrane region" description="Helical" evidence="7">
    <location>
        <begin position="274"/>
        <end position="293"/>
    </location>
</feature>
<dbReference type="OrthoDB" id="3437016at2759"/>
<dbReference type="InterPro" id="IPR020846">
    <property type="entry name" value="MFS_dom"/>
</dbReference>
<dbReference type="PROSITE" id="PS50850">
    <property type="entry name" value="MFS"/>
    <property type="match status" value="1"/>
</dbReference>
<dbReference type="InterPro" id="IPR011701">
    <property type="entry name" value="MFS"/>
</dbReference>
<dbReference type="SUPFAM" id="SSF52151">
    <property type="entry name" value="FabD/lysophospholipase-like"/>
    <property type="match status" value="1"/>
</dbReference>
<feature type="transmembrane region" description="Helical" evidence="7">
    <location>
        <begin position="243"/>
        <end position="262"/>
    </location>
</feature>
<dbReference type="SUPFAM" id="SSF52540">
    <property type="entry name" value="P-loop containing nucleoside triphosphate hydrolases"/>
    <property type="match status" value="1"/>
</dbReference>
<keyword evidence="4 7" id="KW-1133">Transmembrane helix</keyword>
<dbReference type="InterPro" id="IPR027417">
    <property type="entry name" value="P-loop_NTPase"/>
</dbReference>
<dbReference type="InterPro" id="IPR036259">
    <property type="entry name" value="MFS_trans_sf"/>
</dbReference>
<feature type="transmembrane region" description="Helical" evidence="7">
    <location>
        <begin position="313"/>
        <end position="340"/>
    </location>
</feature>
<feature type="transmembrane region" description="Helical" evidence="7">
    <location>
        <begin position="177"/>
        <end position="200"/>
    </location>
</feature>
<keyword evidence="2" id="KW-0813">Transport</keyword>
<feature type="transmembrane region" description="Helical" evidence="7">
    <location>
        <begin position="89"/>
        <end position="108"/>
    </location>
</feature>
<dbReference type="Pfam" id="PF13374">
    <property type="entry name" value="TPR_10"/>
    <property type="match status" value="2"/>
</dbReference>
<evidence type="ECO:0000313" key="10">
    <source>
        <dbReference type="Proteomes" id="UP000016922"/>
    </source>
</evidence>
<dbReference type="KEGG" id="glz:GLAREA_12869"/>
<feature type="transmembrane region" description="Helical" evidence="7">
    <location>
        <begin position="212"/>
        <end position="231"/>
    </location>
</feature>
<dbReference type="Pfam" id="PF07690">
    <property type="entry name" value="MFS_1"/>
    <property type="match status" value="1"/>
</dbReference>
<dbReference type="eggNOG" id="KOG0254">
    <property type="taxonomic scope" value="Eukaryota"/>
</dbReference>
<keyword evidence="5 7" id="KW-0472">Membrane</keyword>
<feature type="transmembrane region" description="Helical" evidence="7">
    <location>
        <begin position="145"/>
        <end position="165"/>
    </location>
</feature>
<feature type="transmembrane region" description="Helical" evidence="7">
    <location>
        <begin position="445"/>
        <end position="463"/>
    </location>
</feature>
<feature type="transmembrane region" description="Helical" evidence="7">
    <location>
        <begin position="52"/>
        <end position="77"/>
    </location>
</feature>
<dbReference type="HOGENOM" id="CLU_245920_0_0_1"/>
<feature type="region of interest" description="Disordered" evidence="6">
    <location>
        <begin position="1"/>
        <end position="27"/>
    </location>
</feature>
<feature type="domain" description="Major facilitator superfamily (MFS) profile" evidence="8">
    <location>
        <begin position="55"/>
        <end position="540"/>
    </location>
</feature>
<dbReference type="GO" id="GO:0012505">
    <property type="term" value="C:endomembrane system"/>
    <property type="evidence" value="ECO:0007669"/>
    <property type="project" value="UniProtKB-SubCell"/>
</dbReference>
<dbReference type="EMBL" id="KE145365">
    <property type="protein sequence ID" value="EPE30146.1"/>
    <property type="molecule type" value="Genomic_DNA"/>
</dbReference>
<dbReference type="InterPro" id="IPR016035">
    <property type="entry name" value="Acyl_Trfase/lysoPLipase"/>
</dbReference>
<feature type="transmembrane region" description="Helical" evidence="7">
    <location>
        <begin position="378"/>
        <end position="401"/>
    </location>
</feature>
<dbReference type="PANTHER" id="PTHR23501">
    <property type="entry name" value="MAJOR FACILITATOR SUPERFAMILY"/>
    <property type="match status" value="1"/>
</dbReference>
<dbReference type="GO" id="GO:0000329">
    <property type="term" value="C:fungal-type vacuole membrane"/>
    <property type="evidence" value="ECO:0007669"/>
    <property type="project" value="TreeGrafter"/>
</dbReference>
<organism evidence="9 10">
    <name type="scientific">Glarea lozoyensis (strain ATCC 20868 / MF5171)</name>
    <dbReference type="NCBI Taxonomy" id="1116229"/>
    <lineage>
        <taxon>Eukaryota</taxon>
        <taxon>Fungi</taxon>
        <taxon>Dikarya</taxon>
        <taxon>Ascomycota</taxon>
        <taxon>Pezizomycotina</taxon>
        <taxon>Leotiomycetes</taxon>
        <taxon>Helotiales</taxon>
        <taxon>Helotiaceae</taxon>
        <taxon>Glarea</taxon>
    </lineage>
</organism>
<dbReference type="PANTHER" id="PTHR23501:SF191">
    <property type="entry name" value="VACUOLAR BASIC AMINO ACID TRANSPORTER 4"/>
    <property type="match status" value="1"/>
</dbReference>
<evidence type="ECO:0000256" key="5">
    <source>
        <dbReference type="ARBA" id="ARBA00023136"/>
    </source>
</evidence>
<dbReference type="InterPro" id="IPR011990">
    <property type="entry name" value="TPR-like_helical_dom_sf"/>
</dbReference>
<dbReference type="Gene3D" id="1.20.1250.20">
    <property type="entry name" value="MFS general substrate transporter like domains"/>
    <property type="match status" value="1"/>
</dbReference>
<dbReference type="SUPFAM" id="SSF48452">
    <property type="entry name" value="TPR-like"/>
    <property type="match status" value="1"/>
</dbReference>
<evidence type="ECO:0000256" key="6">
    <source>
        <dbReference type="SAM" id="MobiDB-lite"/>
    </source>
</evidence>